<dbReference type="EMBL" id="QGGL01000006">
    <property type="protein sequence ID" value="PWK13777.1"/>
    <property type="molecule type" value="Genomic_DNA"/>
</dbReference>
<proteinExistence type="predicted"/>
<dbReference type="Proteomes" id="UP000245634">
    <property type="component" value="Unassembled WGS sequence"/>
</dbReference>
<accession>A0A316DDP7</accession>
<keyword evidence="2" id="KW-1185">Reference proteome</keyword>
<dbReference type="RefSeq" id="WP_109688242.1">
    <property type="nucleotide sequence ID" value="NZ_QGGL01000006.1"/>
</dbReference>
<protein>
    <submittedName>
        <fullName evidence="1">Uncharacterized protein</fullName>
    </submittedName>
</protein>
<dbReference type="OrthoDB" id="2381727at2"/>
<gene>
    <name evidence="1" type="ORF">C7459_10656</name>
</gene>
<name>A0A316DDP7_9BACL</name>
<dbReference type="AlphaFoldDB" id="A0A316DDP7"/>
<evidence type="ECO:0000313" key="1">
    <source>
        <dbReference type="EMBL" id="PWK13777.1"/>
    </source>
</evidence>
<sequence>MEHQDDKILRSNEFMVIQSAIAAANFAIGAFTVESKAQEAMGNQDMVARLQVALDKAKADRKFVTGLFEVLLEGNFTDEPDFKKALNLVYEYNSLIDHSLINGRSAFLPLGAVPNMRFDRYEEQ</sequence>
<comment type="caution">
    <text evidence="1">The sequence shown here is derived from an EMBL/GenBank/DDBJ whole genome shotgun (WGS) entry which is preliminary data.</text>
</comment>
<organism evidence="1 2">
    <name type="scientific">Tumebacillus permanentifrigoris</name>
    <dbReference type="NCBI Taxonomy" id="378543"/>
    <lineage>
        <taxon>Bacteria</taxon>
        <taxon>Bacillati</taxon>
        <taxon>Bacillota</taxon>
        <taxon>Bacilli</taxon>
        <taxon>Bacillales</taxon>
        <taxon>Alicyclobacillaceae</taxon>
        <taxon>Tumebacillus</taxon>
    </lineage>
</organism>
<reference evidence="1 2" key="1">
    <citation type="submission" date="2018-05" db="EMBL/GenBank/DDBJ databases">
        <title>Genomic Encyclopedia of Type Strains, Phase IV (KMG-IV): sequencing the most valuable type-strain genomes for metagenomic binning, comparative biology and taxonomic classification.</title>
        <authorList>
            <person name="Goeker M."/>
        </authorList>
    </citation>
    <scope>NUCLEOTIDE SEQUENCE [LARGE SCALE GENOMIC DNA]</scope>
    <source>
        <strain evidence="1 2">DSM 18773</strain>
    </source>
</reference>
<evidence type="ECO:0000313" key="2">
    <source>
        <dbReference type="Proteomes" id="UP000245634"/>
    </source>
</evidence>